<evidence type="ECO:0000313" key="9">
    <source>
        <dbReference type="Proteomes" id="UP000821866"/>
    </source>
</evidence>
<dbReference type="PROSITE" id="PS50023">
    <property type="entry name" value="LIM_DOMAIN_2"/>
    <property type="match status" value="1"/>
</dbReference>
<dbReference type="AlphaFoldDB" id="A0A9J6DVU5"/>
<dbReference type="GO" id="GO:0046872">
    <property type="term" value="F:metal ion binding"/>
    <property type="evidence" value="ECO:0007669"/>
    <property type="project" value="UniProtKB-KW"/>
</dbReference>
<evidence type="ECO:0000256" key="1">
    <source>
        <dbReference type="ARBA" id="ARBA00022723"/>
    </source>
</evidence>
<feature type="compositionally biased region" description="Gly residues" evidence="6">
    <location>
        <begin position="42"/>
        <end position="69"/>
    </location>
</feature>
<dbReference type="PROSITE" id="PS00478">
    <property type="entry name" value="LIM_DOMAIN_1"/>
    <property type="match status" value="1"/>
</dbReference>
<sequence length="330" mass="34285">MFYVAILAKVAASRLVEWKVLEGGKDDGPKKMKTTSSSRRGAAGGGGGGGGGAGGNGGAPNHLGPGGGPGPHPAMSGSMPGPECAGCQKPIRERFLLKALDQLWHEDCLKCACCDCRLGEVGSTLFTKANLILCKRDYLRTCEGLGTMFTGPKDAVKGYPLPPGAEGVEDTRERERRGEQVGVDGVVETVAYVVAATRPFESLGRGIEFLQCLAIATESYYSCASGKKKEDSTGQKSLEAINGPLETSPGAPPKPAIKITRNRHGRFSRTEKGGGQSVGLEAAVSADAAAVRVGKPPRVQRAHAASSLNSSLWAALLPRSGRPSCARNAP</sequence>
<reference evidence="8" key="2">
    <citation type="submission" date="2021-09" db="EMBL/GenBank/DDBJ databases">
        <authorList>
            <person name="Jia N."/>
            <person name="Wang J."/>
            <person name="Shi W."/>
            <person name="Du L."/>
            <person name="Sun Y."/>
            <person name="Zhan W."/>
            <person name="Jiang J."/>
            <person name="Wang Q."/>
            <person name="Zhang B."/>
            <person name="Ji P."/>
            <person name="Sakyi L.B."/>
            <person name="Cui X."/>
            <person name="Yuan T."/>
            <person name="Jiang B."/>
            <person name="Yang W."/>
            <person name="Lam T.T.-Y."/>
            <person name="Chang Q."/>
            <person name="Ding S."/>
            <person name="Wang X."/>
            <person name="Zhu J."/>
            <person name="Ruan X."/>
            <person name="Zhao L."/>
            <person name="Wei J."/>
            <person name="Que T."/>
            <person name="Du C."/>
            <person name="Cheng J."/>
            <person name="Dai P."/>
            <person name="Han X."/>
            <person name="Huang E."/>
            <person name="Gao Y."/>
            <person name="Liu J."/>
            <person name="Shao H."/>
            <person name="Ye R."/>
            <person name="Li L."/>
            <person name="Wei W."/>
            <person name="Wang X."/>
            <person name="Wang C."/>
            <person name="Huo Q."/>
            <person name="Li W."/>
            <person name="Guo W."/>
            <person name="Chen H."/>
            <person name="Chen S."/>
            <person name="Zhou L."/>
            <person name="Zhou L."/>
            <person name="Ni X."/>
            <person name="Tian J."/>
            <person name="Zhou Y."/>
            <person name="Sheng Y."/>
            <person name="Liu T."/>
            <person name="Pan Y."/>
            <person name="Xia L."/>
            <person name="Li J."/>
            <person name="Zhao F."/>
            <person name="Cao W."/>
        </authorList>
    </citation>
    <scope>NUCLEOTIDE SEQUENCE</scope>
    <source>
        <strain evidence="8">Rmic-2018</strain>
        <tissue evidence="8">Larvae</tissue>
    </source>
</reference>
<dbReference type="PANTHER" id="PTHR45787">
    <property type="entry name" value="LD11652P"/>
    <property type="match status" value="1"/>
</dbReference>
<dbReference type="GO" id="GO:0005634">
    <property type="term" value="C:nucleus"/>
    <property type="evidence" value="ECO:0007669"/>
    <property type="project" value="TreeGrafter"/>
</dbReference>
<evidence type="ECO:0000313" key="8">
    <source>
        <dbReference type="EMBL" id="KAH8025994.1"/>
    </source>
</evidence>
<feature type="region of interest" description="Disordered" evidence="6">
    <location>
        <begin position="23"/>
        <end position="82"/>
    </location>
</feature>
<dbReference type="InterPro" id="IPR050945">
    <property type="entry name" value="LMO_RBTN_TF"/>
</dbReference>
<dbReference type="SUPFAM" id="SSF57716">
    <property type="entry name" value="Glucocorticoid receptor-like (DNA-binding domain)"/>
    <property type="match status" value="2"/>
</dbReference>
<dbReference type="PANTHER" id="PTHR45787:SF1">
    <property type="entry name" value="LIM ZINC-BINDING DOMAIN-CONTAINING PROTEIN"/>
    <property type="match status" value="1"/>
</dbReference>
<dbReference type="GO" id="GO:0003713">
    <property type="term" value="F:transcription coactivator activity"/>
    <property type="evidence" value="ECO:0007669"/>
    <property type="project" value="TreeGrafter"/>
</dbReference>
<dbReference type="CDD" id="cd09388">
    <property type="entry name" value="LIM1_LMO1_LMO3"/>
    <property type="match status" value="1"/>
</dbReference>
<dbReference type="SMART" id="SM00132">
    <property type="entry name" value="LIM"/>
    <property type="match status" value="1"/>
</dbReference>
<evidence type="ECO:0000256" key="3">
    <source>
        <dbReference type="ARBA" id="ARBA00022833"/>
    </source>
</evidence>
<reference evidence="8" key="1">
    <citation type="journal article" date="2020" name="Cell">
        <title>Large-Scale Comparative Analyses of Tick Genomes Elucidate Their Genetic Diversity and Vector Capacities.</title>
        <authorList>
            <consortium name="Tick Genome and Microbiome Consortium (TIGMIC)"/>
            <person name="Jia N."/>
            <person name="Wang J."/>
            <person name="Shi W."/>
            <person name="Du L."/>
            <person name="Sun Y."/>
            <person name="Zhan W."/>
            <person name="Jiang J.F."/>
            <person name="Wang Q."/>
            <person name="Zhang B."/>
            <person name="Ji P."/>
            <person name="Bell-Sakyi L."/>
            <person name="Cui X.M."/>
            <person name="Yuan T.T."/>
            <person name="Jiang B.G."/>
            <person name="Yang W.F."/>
            <person name="Lam T.T."/>
            <person name="Chang Q.C."/>
            <person name="Ding S.J."/>
            <person name="Wang X.J."/>
            <person name="Zhu J.G."/>
            <person name="Ruan X.D."/>
            <person name="Zhao L."/>
            <person name="Wei J.T."/>
            <person name="Ye R.Z."/>
            <person name="Que T.C."/>
            <person name="Du C.H."/>
            <person name="Zhou Y.H."/>
            <person name="Cheng J.X."/>
            <person name="Dai P.F."/>
            <person name="Guo W.B."/>
            <person name="Han X.H."/>
            <person name="Huang E.J."/>
            <person name="Li L.F."/>
            <person name="Wei W."/>
            <person name="Gao Y.C."/>
            <person name="Liu J.Z."/>
            <person name="Shao H.Z."/>
            <person name="Wang X."/>
            <person name="Wang C.C."/>
            <person name="Yang T.C."/>
            <person name="Huo Q.B."/>
            <person name="Li W."/>
            <person name="Chen H.Y."/>
            <person name="Chen S.E."/>
            <person name="Zhou L.G."/>
            <person name="Ni X.B."/>
            <person name="Tian J.H."/>
            <person name="Sheng Y."/>
            <person name="Liu T."/>
            <person name="Pan Y.S."/>
            <person name="Xia L.Y."/>
            <person name="Li J."/>
            <person name="Zhao F."/>
            <person name="Cao W.C."/>
        </authorList>
    </citation>
    <scope>NUCLEOTIDE SEQUENCE</scope>
    <source>
        <strain evidence="8">Rmic-2018</strain>
    </source>
</reference>
<dbReference type="InterPro" id="IPR001781">
    <property type="entry name" value="Znf_LIM"/>
</dbReference>
<accession>A0A9J6DVU5</accession>
<evidence type="ECO:0000256" key="4">
    <source>
        <dbReference type="ARBA" id="ARBA00023038"/>
    </source>
</evidence>
<dbReference type="FunFam" id="2.10.110.10:FF:000015">
    <property type="entry name" value="LIM domain only 3"/>
    <property type="match status" value="1"/>
</dbReference>
<dbReference type="Gene3D" id="2.10.110.10">
    <property type="entry name" value="Cysteine Rich Protein"/>
    <property type="match status" value="1"/>
</dbReference>
<organism evidence="8 9">
    <name type="scientific">Rhipicephalus microplus</name>
    <name type="common">Cattle tick</name>
    <name type="synonym">Boophilus microplus</name>
    <dbReference type="NCBI Taxonomy" id="6941"/>
    <lineage>
        <taxon>Eukaryota</taxon>
        <taxon>Metazoa</taxon>
        <taxon>Ecdysozoa</taxon>
        <taxon>Arthropoda</taxon>
        <taxon>Chelicerata</taxon>
        <taxon>Arachnida</taxon>
        <taxon>Acari</taxon>
        <taxon>Parasitiformes</taxon>
        <taxon>Ixodida</taxon>
        <taxon>Ixodoidea</taxon>
        <taxon>Ixodidae</taxon>
        <taxon>Rhipicephalinae</taxon>
        <taxon>Rhipicephalus</taxon>
        <taxon>Boophilus</taxon>
    </lineage>
</organism>
<evidence type="ECO:0000259" key="7">
    <source>
        <dbReference type="PROSITE" id="PS50023"/>
    </source>
</evidence>
<feature type="domain" description="LIM zinc-binding" evidence="7">
    <location>
        <begin position="82"/>
        <end position="144"/>
    </location>
</feature>
<feature type="compositionally biased region" description="Low complexity" evidence="6">
    <location>
        <begin position="73"/>
        <end position="82"/>
    </location>
</feature>
<dbReference type="GO" id="GO:0045944">
    <property type="term" value="P:positive regulation of transcription by RNA polymerase II"/>
    <property type="evidence" value="ECO:0007669"/>
    <property type="project" value="TreeGrafter"/>
</dbReference>
<feature type="region of interest" description="Disordered" evidence="6">
    <location>
        <begin position="156"/>
        <end position="179"/>
    </location>
</feature>
<keyword evidence="2" id="KW-0677">Repeat</keyword>
<proteinExistence type="predicted"/>
<keyword evidence="9" id="KW-1185">Reference proteome</keyword>
<dbReference type="EMBL" id="JABSTU010000007">
    <property type="protein sequence ID" value="KAH8025994.1"/>
    <property type="molecule type" value="Genomic_DNA"/>
</dbReference>
<dbReference type="Pfam" id="PF00412">
    <property type="entry name" value="LIM"/>
    <property type="match status" value="1"/>
</dbReference>
<comment type="caution">
    <text evidence="8">The sequence shown here is derived from an EMBL/GenBank/DDBJ whole genome shotgun (WGS) entry which is preliminary data.</text>
</comment>
<name>A0A9J6DVU5_RHIMP</name>
<protein>
    <recommendedName>
        <fullName evidence="7">LIM zinc-binding domain-containing protein</fullName>
    </recommendedName>
</protein>
<evidence type="ECO:0000256" key="5">
    <source>
        <dbReference type="PROSITE-ProRule" id="PRU00125"/>
    </source>
</evidence>
<keyword evidence="1 5" id="KW-0479">Metal-binding</keyword>
<keyword evidence="4 5" id="KW-0440">LIM domain</keyword>
<evidence type="ECO:0000256" key="2">
    <source>
        <dbReference type="ARBA" id="ARBA00022737"/>
    </source>
</evidence>
<dbReference type="Proteomes" id="UP000821866">
    <property type="component" value="Unassembled WGS sequence"/>
</dbReference>
<evidence type="ECO:0000256" key="6">
    <source>
        <dbReference type="SAM" id="MobiDB-lite"/>
    </source>
</evidence>
<feature type="compositionally biased region" description="Basic and acidic residues" evidence="6">
    <location>
        <begin position="169"/>
        <end position="179"/>
    </location>
</feature>
<gene>
    <name evidence="8" type="ORF">HPB51_015343</name>
</gene>
<dbReference type="VEuPathDB" id="VectorBase:LOC119170327"/>
<keyword evidence="3 5" id="KW-0862">Zinc</keyword>
<dbReference type="GO" id="GO:0140297">
    <property type="term" value="F:DNA-binding transcription factor binding"/>
    <property type="evidence" value="ECO:0007669"/>
    <property type="project" value="TreeGrafter"/>
</dbReference>